<dbReference type="PANTHER" id="PTHR13696">
    <property type="entry name" value="P-LOOP CONTAINING NUCLEOSIDE TRIPHOSPHATE HYDROLASE"/>
    <property type="match status" value="1"/>
</dbReference>
<dbReference type="CDD" id="cd02042">
    <property type="entry name" value="ParAB_family"/>
    <property type="match status" value="1"/>
</dbReference>
<evidence type="ECO:0000313" key="2">
    <source>
        <dbReference type="EMBL" id="RHX84736.1"/>
    </source>
</evidence>
<dbReference type="PANTHER" id="PTHR13696:SF52">
    <property type="entry name" value="PARA FAMILY PROTEIN CT_582"/>
    <property type="match status" value="1"/>
</dbReference>
<dbReference type="InterPro" id="IPR025669">
    <property type="entry name" value="AAA_dom"/>
</dbReference>
<gene>
    <name evidence="2" type="ORF">DLM75_22235</name>
</gene>
<organism evidence="2 3">
    <name type="scientific">Leptospira stimsonii</name>
    <dbReference type="NCBI Taxonomy" id="2202203"/>
    <lineage>
        <taxon>Bacteria</taxon>
        <taxon>Pseudomonadati</taxon>
        <taxon>Spirochaetota</taxon>
        <taxon>Spirochaetia</taxon>
        <taxon>Leptospirales</taxon>
        <taxon>Leptospiraceae</taxon>
        <taxon>Leptospira</taxon>
    </lineage>
</organism>
<evidence type="ECO:0000259" key="1">
    <source>
        <dbReference type="Pfam" id="PF13614"/>
    </source>
</evidence>
<protein>
    <submittedName>
        <fullName evidence="2">Cobalamin biosynthesis protein CobQ</fullName>
    </submittedName>
</protein>
<feature type="domain" description="AAA" evidence="1">
    <location>
        <begin position="1"/>
        <end position="154"/>
    </location>
</feature>
<dbReference type="Proteomes" id="UP000265798">
    <property type="component" value="Unassembled WGS sequence"/>
</dbReference>
<dbReference type="OrthoDB" id="345269at2"/>
<dbReference type="InterPro" id="IPR027417">
    <property type="entry name" value="P-loop_NTPase"/>
</dbReference>
<dbReference type="SUPFAM" id="SSF52540">
    <property type="entry name" value="P-loop containing nucleoside triphosphate hydrolases"/>
    <property type="match status" value="1"/>
</dbReference>
<dbReference type="AlphaFoldDB" id="A0A396YTS9"/>
<name>A0A396YTS9_9LEPT</name>
<dbReference type="EMBL" id="QHCT01000011">
    <property type="protein sequence ID" value="RHX84736.1"/>
    <property type="molecule type" value="Genomic_DNA"/>
</dbReference>
<reference evidence="3" key="1">
    <citation type="submission" date="2018-05" db="EMBL/GenBank/DDBJ databases">
        <title>Leptospira yasudae sp. nov. and Leptospira stimsonii sp. nov., two pathogenic species of the genus Leptospira isolated from environmental sources.</title>
        <authorList>
            <person name="Casanovas-Massana A."/>
            <person name="Hamond C."/>
            <person name="Santos L.A."/>
            <person name="Hacker K.P."/>
            <person name="Balassiano I."/>
            <person name="Medeiros M.A."/>
            <person name="Reis M.G."/>
            <person name="Ko A.I."/>
            <person name="Wunder E.A."/>
        </authorList>
    </citation>
    <scope>NUCLEOTIDE SEQUENCE [LARGE SCALE GENOMIC DNA]</scope>
    <source>
        <strain evidence="3">Yale</strain>
    </source>
</reference>
<sequence>MEIIAIVNQKGGAGKTTETSIFAKSLANLGKRVLIIDSDPQGGISSLHLHRSEETETRKGLFDILMGDTPKLNENIHPSHHSKHNGILHIIPANHKLDKIFASIEPFALRDTFKNSILDSYDYILIDTPPTVQGITRSAILFANRIIVPCETTPPSFDPTLYTVESILNLEKTPEIIYIGWKEPEGDGFQARYARLFRIHFDKYQIGFLPKNITSSSLASEDRKITSSLNDGLVSVVLSILEKKK</sequence>
<evidence type="ECO:0000313" key="3">
    <source>
        <dbReference type="Proteomes" id="UP000265798"/>
    </source>
</evidence>
<dbReference type="RefSeq" id="WP_118970705.1">
    <property type="nucleotide sequence ID" value="NZ_QHCT01000011.1"/>
</dbReference>
<dbReference type="InterPro" id="IPR050678">
    <property type="entry name" value="DNA_Partitioning_ATPase"/>
</dbReference>
<accession>A0A396YTS9</accession>
<proteinExistence type="predicted"/>
<comment type="caution">
    <text evidence="2">The sequence shown here is derived from an EMBL/GenBank/DDBJ whole genome shotgun (WGS) entry which is preliminary data.</text>
</comment>
<dbReference type="Pfam" id="PF13614">
    <property type="entry name" value="AAA_31"/>
    <property type="match status" value="1"/>
</dbReference>
<dbReference type="Gene3D" id="3.40.50.300">
    <property type="entry name" value="P-loop containing nucleotide triphosphate hydrolases"/>
    <property type="match status" value="1"/>
</dbReference>